<reference evidence="5" key="1">
    <citation type="submission" date="2023-07" db="EMBL/GenBank/DDBJ databases">
        <title>Chromosome-level genome assembly of Artemia franciscana.</title>
        <authorList>
            <person name="Jo E."/>
        </authorList>
    </citation>
    <scope>NUCLEOTIDE SEQUENCE</scope>
    <source>
        <tissue evidence="5">Whole body</tissue>
    </source>
</reference>
<dbReference type="InterPro" id="IPR008025">
    <property type="entry name" value="CPI-17"/>
</dbReference>
<comment type="similarity">
    <text evidence="1">Belongs to the PP1 inhibitor family.</text>
</comment>
<dbReference type="AlphaFoldDB" id="A0AA88KWJ3"/>
<dbReference type="PANTHER" id="PTHR16188:SF14">
    <property type="entry name" value="GEO07393P1"/>
    <property type="match status" value="1"/>
</dbReference>
<evidence type="ECO:0000313" key="5">
    <source>
        <dbReference type="EMBL" id="KAK2709993.1"/>
    </source>
</evidence>
<dbReference type="FunFam" id="1.10.150.220:FF:000004">
    <property type="entry name" value="Uncharacterized protein, isoform A"/>
    <property type="match status" value="1"/>
</dbReference>
<dbReference type="Pfam" id="PF05361">
    <property type="entry name" value="PP1_inhibitor"/>
    <property type="match status" value="1"/>
</dbReference>
<dbReference type="Gene3D" id="1.10.150.220">
    <property type="entry name" value="CPI-17"/>
    <property type="match status" value="1"/>
</dbReference>
<dbReference type="Proteomes" id="UP001187531">
    <property type="component" value="Unassembled WGS sequence"/>
</dbReference>
<proteinExistence type="inferred from homology"/>
<keyword evidence="3" id="KW-0650">Protein phosphatase inhibitor</keyword>
<feature type="region of interest" description="Disordered" evidence="4">
    <location>
        <begin position="16"/>
        <end position="36"/>
    </location>
</feature>
<dbReference type="GO" id="GO:0004865">
    <property type="term" value="F:protein serine/threonine phosphatase inhibitor activity"/>
    <property type="evidence" value="ECO:0007669"/>
    <property type="project" value="TreeGrafter"/>
</dbReference>
<protein>
    <recommendedName>
        <fullName evidence="7">Protein phosphatase 1 regulatory subunit 14B</fullName>
    </recommendedName>
</protein>
<organism evidence="5 6">
    <name type="scientific">Artemia franciscana</name>
    <name type="common">Brine shrimp</name>
    <name type="synonym">Artemia sanfranciscana</name>
    <dbReference type="NCBI Taxonomy" id="6661"/>
    <lineage>
        <taxon>Eukaryota</taxon>
        <taxon>Metazoa</taxon>
        <taxon>Ecdysozoa</taxon>
        <taxon>Arthropoda</taxon>
        <taxon>Crustacea</taxon>
        <taxon>Branchiopoda</taxon>
        <taxon>Anostraca</taxon>
        <taxon>Artemiidae</taxon>
        <taxon>Artemia</taxon>
    </lineage>
</organism>
<comment type="caution">
    <text evidence="5">The sequence shown here is derived from an EMBL/GenBank/DDBJ whole genome shotgun (WGS) entry which is preliminary data.</text>
</comment>
<evidence type="ECO:0000256" key="3">
    <source>
        <dbReference type="ARBA" id="ARBA00023272"/>
    </source>
</evidence>
<evidence type="ECO:0008006" key="7">
    <source>
        <dbReference type="Google" id="ProtNLM"/>
    </source>
</evidence>
<dbReference type="SUPFAM" id="SSF81790">
    <property type="entry name" value="Myosin phosphatase inhibitor 17kDa protein, CPI-17"/>
    <property type="match status" value="1"/>
</dbReference>
<gene>
    <name evidence="5" type="ORF">QYM36_013615</name>
</gene>
<evidence type="ECO:0000256" key="1">
    <source>
        <dbReference type="ARBA" id="ARBA00005483"/>
    </source>
</evidence>
<dbReference type="GO" id="GO:0005737">
    <property type="term" value="C:cytoplasm"/>
    <property type="evidence" value="ECO:0007669"/>
    <property type="project" value="InterPro"/>
</dbReference>
<keyword evidence="6" id="KW-1185">Reference proteome</keyword>
<dbReference type="PANTHER" id="PTHR16188">
    <property type="entry name" value="PROTEIN PHOSPHATASE 1 INHIBITOR POTENTIATED BY PROTEIN KINASE C"/>
    <property type="match status" value="1"/>
</dbReference>
<accession>A0AA88KWJ3</accession>
<dbReference type="EMBL" id="JAVRJZ010000017">
    <property type="protein sequence ID" value="KAK2709995.1"/>
    <property type="molecule type" value="Genomic_DNA"/>
</dbReference>
<dbReference type="InterPro" id="IPR036658">
    <property type="entry name" value="CPI-17_sf"/>
</dbReference>
<dbReference type="EMBL" id="JAVRJZ010000017">
    <property type="protein sequence ID" value="KAK2709993.1"/>
    <property type="molecule type" value="Genomic_DNA"/>
</dbReference>
<keyword evidence="2" id="KW-0597">Phosphoprotein</keyword>
<evidence type="ECO:0000256" key="2">
    <source>
        <dbReference type="ARBA" id="ARBA00022553"/>
    </source>
</evidence>
<sequence length="144" mass="16658">MDCQVTTPRIESIATRGILASNDGSPGHDRSPAKANHVNFDEKVDESKEKRERFLTAKYGSHQMSLIRKRLSVEMWMYDRLQDLYGCTDDTQTHDVDLDLDELLDLDDDISRKRFLRDLLSDAKKTPEAVSKFIEELLERTKIL</sequence>
<evidence type="ECO:0000256" key="4">
    <source>
        <dbReference type="SAM" id="MobiDB-lite"/>
    </source>
</evidence>
<evidence type="ECO:0000313" key="6">
    <source>
        <dbReference type="Proteomes" id="UP001187531"/>
    </source>
</evidence>
<name>A0AA88KWJ3_ARTSF</name>